<evidence type="ECO:0000256" key="1">
    <source>
        <dbReference type="SAM" id="MobiDB-lite"/>
    </source>
</evidence>
<evidence type="ECO:0000313" key="2">
    <source>
        <dbReference type="EMBL" id="GFD51361.1"/>
    </source>
</evidence>
<protein>
    <submittedName>
        <fullName evidence="2">Uncharacterized protein</fullName>
    </submittedName>
</protein>
<gene>
    <name evidence="2" type="ORF">Tci_923330</name>
</gene>
<feature type="region of interest" description="Disordered" evidence="1">
    <location>
        <begin position="50"/>
        <end position="74"/>
    </location>
</feature>
<comment type="caution">
    <text evidence="2">The sequence shown here is derived from an EMBL/GenBank/DDBJ whole genome shotgun (WGS) entry which is preliminary data.</text>
</comment>
<reference evidence="2" key="1">
    <citation type="journal article" date="2019" name="Sci. Rep.">
        <title>Draft genome of Tanacetum cinerariifolium, the natural source of mosquito coil.</title>
        <authorList>
            <person name="Yamashiro T."/>
            <person name="Shiraishi A."/>
            <person name="Satake H."/>
            <person name="Nakayama K."/>
        </authorList>
    </citation>
    <scope>NUCLEOTIDE SEQUENCE</scope>
</reference>
<dbReference type="AlphaFoldDB" id="A0A699X2R2"/>
<name>A0A699X2R2_TANCI</name>
<accession>A0A699X2R2</accession>
<feature type="non-terminal residue" evidence="2">
    <location>
        <position position="1"/>
    </location>
</feature>
<proteinExistence type="predicted"/>
<dbReference type="EMBL" id="BKCJ011769185">
    <property type="protein sequence ID" value="GFD51361.1"/>
    <property type="molecule type" value="Genomic_DNA"/>
</dbReference>
<sequence>RSYGKGTTRCWTAGLRSWDWDNKPMTGSRLASHASRHLLTSKKLAAFWSSPRSPRLPGRGECAPAAAAPAPGSG</sequence>
<feature type="compositionally biased region" description="Low complexity" evidence="1">
    <location>
        <begin position="63"/>
        <end position="74"/>
    </location>
</feature>
<organism evidence="2">
    <name type="scientific">Tanacetum cinerariifolium</name>
    <name type="common">Dalmatian daisy</name>
    <name type="synonym">Chrysanthemum cinerariifolium</name>
    <dbReference type="NCBI Taxonomy" id="118510"/>
    <lineage>
        <taxon>Eukaryota</taxon>
        <taxon>Viridiplantae</taxon>
        <taxon>Streptophyta</taxon>
        <taxon>Embryophyta</taxon>
        <taxon>Tracheophyta</taxon>
        <taxon>Spermatophyta</taxon>
        <taxon>Magnoliopsida</taxon>
        <taxon>eudicotyledons</taxon>
        <taxon>Gunneridae</taxon>
        <taxon>Pentapetalae</taxon>
        <taxon>asterids</taxon>
        <taxon>campanulids</taxon>
        <taxon>Asterales</taxon>
        <taxon>Asteraceae</taxon>
        <taxon>Asteroideae</taxon>
        <taxon>Anthemideae</taxon>
        <taxon>Anthemidinae</taxon>
        <taxon>Tanacetum</taxon>
    </lineage>
</organism>